<protein>
    <submittedName>
        <fullName evidence="2">Uncharacterized protein</fullName>
    </submittedName>
</protein>
<organism evidence="2 3">
    <name type="scientific">Rhizoctonia solani</name>
    <dbReference type="NCBI Taxonomy" id="456999"/>
    <lineage>
        <taxon>Eukaryota</taxon>
        <taxon>Fungi</taxon>
        <taxon>Dikarya</taxon>
        <taxon>Basidiomycota</taxon>
        <taxon>Agaricomycotina</taxon>
        <taxon>Agaricomycetes</taxon>
        <taxon>Cantharellales</taxon>
        <taxon>Ceratobasidiaceae</taxon>
        <taxon>Rhizoctonia</taxon>
    </lineage>
</organism>
<feature type="region of interest" description="Disordered" evidence="1">
    <location>
        <begin position="164"/>
        <end position="297"/>
    </location>
</feature>
<reference evidence="2" key="1">
    <citation type="submission" date="2020-05" db="EMBL/GenBank/DDBJ databases">
        <title>Evolutionary and genomic comparisons of hybrid uninucleate and nonhybrid Rhizoctonia fungi.</title>
        <authorList>
            <person name="Li C."/>
            <person name="Chen X."/>
        </authorList>
    </citation>
    <scope>NUCLEOTIDE SEQUENCE</scope>
    <source>
        <strain evidence="2">AG-1 IA</strain>
    </source>
</reference>
<dbReference type="Proteomes" id="UP000650533">
    <property type="component" value="Chromosome 11"/>
</dbReference>
<dbReference type="RefSeq" id="XP_043184339.1">
    <property type="nucleotide sequence ID" value="XM_043330242.1"/>
</dbReference>
<evidence type="ECO:0000313" key="2">
    <source>
        <dbReference type="EMBL" id="QRW24102.1"/>
    </source>
</evidence>
<dbReference type="EMBL" id="CP059668">
    <property type="protein sequence ID" value="QRW24102.1"/>
    <property type="molecule type" value="Genomic_DNA"/>
</dbReference>
<proteinExistence type="predicted"/>
<feature type="compositionally biased region" description="Basic and acidic residues" evidence="1">
    <location>
        <begin position="199"/>
        <end position="233"/>
    </location>
</feature>
<evidence type="ECO:0000313" key="3">
    <source>
        <dbReference type="Proteomes" id="UP000650533"/>
    </source>
</evidence>
<dbReference type="KEGG" id="rsx:RhiXN_10426"/>
<sequence>MPATLPAEKAAQIKNLHEQQATLKRMIISTLLQLPYMYCSLLNTKIPTGIGGGPKAAASLSDPLAHTVPILGFQNFPNPYKLCGFNLQMLCGLNNNSWDIYQDKLNAIATKQGVDLQFSITKQPILQCVTNTVNKMVKLRPKIQQKISDPDWLIRQMLQGMLKASREKHNNWVTGKRCTQKPKTTKDNKHKGQVKGKNKHESKAKGEEKDEDKNKDKGKRDKKADKGKGKEVQEPDDESKDVEMTNVGDILAPDMPQASTGGSFSKDTDSDQHKGQPLFSNTNTLDCTPVPPICPHP</sequence>
<dbReference type="AlphaFoldDB" id="A0A8H8T0V9"/>
<gene>
    <name evidence="2" type="ORF">RhiXN_10426</name>
</gene>
<name>A0A8H8T0V9_9AGAM</name>
<feature type="compositionally biased region" description="Basic residues" evidence="1">
    <location>
        <begin position="188"/>
        <end position="198"/>
    </location>
</feature>
<dbReference type="GeneID" id="67032705"/>
<evidence type="ECO:0000256" key="1">
    <source>
        <dbReference type="SAM" id="MobiDB-lite"/>
    </source>
</evidence>
<accession>A0A8H8T0V9</accession>